<accession>A0ABT0MCA7</accession>
<protein>
    <submittedName>
        <fullName evidence="2">YjdF family protein</fullName>
    </submittedName>
</protein>
<evidence type="ECO:0000313" key="3">
    <source>
        <dbReference type="Proteomes" id="UP001203004"/>
    </source>
</evidence>
<dbReference type="EMBL" id="JAMAST010000016">
    <property type="protein sequence ID" value="MCL1632505.1"/>
    <property type="molecule type" value="Genomic_DNA"/>
</dbReference>
<name>A0ABT0MCA7_9BACL</name>
<evidence type="ECO:0000313" key="2">
    <source>
        <dbReference type="EMBL" id="MCL1632505.1"/>
    </source>
</evidence>
<evidence type="ECO:0000256" key="1">
    <source>
        <dbReference type="SAM" id="MobiDB-lite"/>
    </source>
</evidence>
<dbReference type="RefSeq" id="WP_249102278.1">
    <property type="nucleotide sequence ID" value="NZ_JAMAST010000016.1"/>
</dbReference>
<proteinExistence type="predicted"/>
<gene>
    <name evidence="2" type="ORF">M3N64_11305</name>
</gene>
<dbReference type="Proteomes" id="UP001203004">
    <property type="component" value="Unassembled WGS sequence"/>
</dbReference>
<dbReference type="InterPro" id="IPR016787">
    <property type="entry name" value="UCP021328"/>
</dbReference>
<comment type="caution">
    <text evidence="2">The sequence shown here is derived from an EMBL/GenBank/DDBJ whole genome shotgun (WGS) entry which is preliminary data.</text>
</comment>
<dbReference type="PIRSF" id="PIRSF021328">
    <property type="entry name" value="UCP021328"/>
    <property type="match status" value="1"/>
</dbReference>
<organism evidence="2 3">
    <name type="scientific">Sporolactobacillus mangiferae</name>
    <dbReference type="NCBI Taxonomy" id="2940498"/>
    <lineage>
        <taxon>Bacteria</taxon>
        <taxon>Bacillati</taxon>
        <taxon>Bacillota</taxon>
        <taxon>Bacilli</taxon>
        <taxon>Bacillales</taxon>
        <taxon>Sporolactobacillaceae</taxon>
        <taxon>Sporolactobacillus</taxon>
    </lineage>
</organism>
<reference evidence="2 3" key="1">
    <citation type="submission" date="2022-05" db="EMBL/GenBank/DDBJ databases">
        <title>Sporolactobacillus sp nov CPB3-1, isolated from tree bark (Mangifera indica L.).</title>
        <authorList>
            <person name="Phuengjayaem S."/>
            <person name="Tanasupawat S."/>
        </authorList>
    </citation>
    <scope>NUCLEOTIDE SEQUENCE [LARGE SCALE GENOMIC DNA]</scope>
    <source>
        <strain evidence="2 3">CPB3-1</strain>
    </source>
</reference>
<sequence>MKLTVYFDEQYWVGVVEAVIARHVFGPEPSNPDVLSFVLRDLDRLIDQSLSMPSAKRTRRPGKRINAKRLRRMAAKESRGSGIGTKAQTAMKEAIEQKKKLNRIRSREEKELLKKQEYQLRKRKARLRHRGKG</sequence>
<keyword evidence="3" id="KW-1185">Reference proteome</keyword>
<dbReference type="Pfam" id="PF11208">
    <property type="entry name" value="DUF2992"/>
    <property type="match status" value="1"/>
</dbReference>
<feature type="region of interest" description="Disordered" evidence="1">
    <location>
        <begin position="69"/>
        <end position="89"/>
    </location>
</feature>